<evidence type="ECO:0000313" key="12">
    <source>
        <dbReference type="EMBL" id="WFD45371.1"/>
    </source>
</evidence>
<dbReference type="EMBL" id="CP118382">
    <property type="protein sequence ID" value="WFD45371.1"/>
    <property type="molecule type" value="Genomic_DNA"/>
</dbReference>
<dbReference type="InterPro" id="IPR050749">
    <property type="entry name" value="Glycosyl_Hydrolase_47"/>
</dbReference>
<evidence type="ECO:0000256" key="9">
    <source>
        <dbReference type="RuleBase" id="RU361193"/>
    </source>
</evidence>
<evidence type="ECO:0000313" key="13">
    <source>
        <dbReference type="Proteomes" id="UP001214628"/>
    </source>
</evidence>
<evidence type="ECO:0000256" key="2">
    <source>
        <dbReference type="ARBA" id="ARBA00004922"/>
    </source>
</evidence>
<dbReference type="GO" id="GO:0005975">
    <property type="term" value="P:carbohydrate metabolic process"/>
    <property type="evidence" value="ECO:0007669"/>
    <property type="project" value="InterPro"/>
</dbReference>
<dbReference type="PANTHER" id="PTHR11742:SF103">
    <property type="entry name" value="ENDOPLASMIC RETICULUM MANNOSIDASE MNL2-RELATED"/>
    <property type="match status" value="1"/>
</dbReference>
<keyword evidence="11" id="KW-0812">Transmembrane</keyword>
<feature type="active site" description="Proton donor" evidence="6">
    <location>
        <position position="506"/>
    </location>
</feature>
<dbReference type="Pfam" id="PF00702">
    <property type="entry name" value="Hydrolase"/>
    <property type="match status" value="1"/>
</dbReference>
<dbReference type="GO" id="GO:0016020">
    <property type="term" value="C:membrane"/>
    <property type="evidence" value="ECO:0007669"/>
    <property type="project" value="InterPro"/>
</dbReference>
<feature type="binding site" evidence="7">
    <location>
        <position position="890"/>
    </location>
    <ligand>
        <name>Ca(2+)</name>
        <dbReference type="ChEBI" id="CHEBI:29108"/>
    </ligand>
</feature>
<evidence type="ECO:0000256" key="7">
    <source>
        <dbReference type="PIRSR" id="PIRSR601382-2"/>
    </source>
</evidence>
<evidence type="ECO:0000256" key="1">
    <source>
        <dbReference type="ARBA" id="ARBA00001913"/>
    </source>
</evidence>
<organism evidence="12 13">
    <name type="scientific">Malassezia psittaci</name>
    <dbReference type="NCBI Taxonomy" id="1821823"/>
    <lineage>
        <taxon>Eukaryota</taxon>
        <taxon>Fungi</taxon>
        <taxon>Dikarya</taxon>
        <taxon>Basidiomycota</taxon>
        <taxon>Ustilaginomycotina</taxon>
        <taxon>Malasseziomycetes</taxon>
        <taxon>Malasseziales</taxon>
        <taxon>Malasseziaceae</taxon>
        <taxon>Malassezia</taxon>
    </lineage>
</organism>
<keyword evidence="11" id="KW-0472">Membrane</keyword>
<keyword evidence="5 8" id="KW-1015">Disulfide bond</keyword>
<accession>A0AAF0FG38</accession>
<dbReference type="Proteomes" id="UP001214628">
    <property type="component" value="Chromosome 8"/>
</dbReference>
<comment type="similarity">
    <text evidence="3 9">Belongs to the glycosyl hydrolase 47 family.</text>
</comment>
<keyword evidence="9 12" id="KW-0326">Glycosidase</keyword>
<evidence type="ECO:0000256" key="6">
    <source>
        <dbReference type="PIRSR" id="PIRSR601382-1"/>
    </source>
</evidence>
<dbReference type="PRINTS" id="PR00747">
    <property type="entry name" value="GLYHDRLASE47"/>
</dbReference>
<protein>
    <recommendedName>
        <fullName evidence="9">alpha-1,2-Mannosidase</fullName>
        <ecNumber evidence="9">3.2.1.-</ecNumber>
    </recommendedName>
</protein>
<dbReference type="InterPro" id="IPR006439">
    <property type="entry name" value="HAD-SF_hydro_IA"/>
</dbReference>
<name>A0AAF0FG38_9BASI</name>
<dbReference type="EC" id="3.2.1.-" evidence="9"/>
<dbReference type="InterPro" id="IPR023214">
    <property type="entry name" value="HAD_sf"/>
</dbReference>
<keyword evidence="7" id="KW-0106">Calcium</keyword>
<reference evidence="12" key="1">
    <citation type="submission" date="2023-02" db="EMBL/GenBank/DDBJ databases">
        <title>Mating type loci evolution in Malassezia.</title>
        <authorList>
            <person name="Coelho M.A."/>
        </authorList>
    </citation>
    <scope>NUCLEOTIDE SEQUENCE</scope>
    <source>
        <strain evidence="12">CBS 14136</strain>
    </source>
</reference>
<dbReference type="InterPro" id="IPR036026">
    <property type="entry name" value="Seven-hairpin_glycosidases"/>
</dbReference>
<dbReference type="InterPro" id="IPR012341">
    <property type="entry name" value="6hp_glycosidase-like_sf"/>
</dbReference>
<keyword evidence="4 9" id="KW-0378">Hydrolase</keyword>
<dbReference type="Gene3D" id="1.50.10.10">
    <property type="match status" value="1"/>
</dbReference>
<dbReference type="GO" id="GO:0036503">
    <property type="term" value="P:ERAD pathway"/>
    <property type="evidence" value="ECO:0007669"/>
    <property type="project" value="UniProtKB-ARBA"/>
</dbReference>
<sequence>MADRIRNYFKGLGLSESDAEQLHSRYYKEYGLAIRGLVKHHTIDPMDYDEKCDQSLPLERVLKPDQQLIQLLQQIDQRKVRIYALTNAYKTHALRVLDLLNLDKIVQGVVYCDYTIPDFSCKPEAEFYLAAQQAVNASPSAHIYFVDDSMANIVAAQSLGWESCLFFDELHPTQSPNPRRSMLPRSDGAPNANPRYLDTPRSLYRRRALRRSALRICTTLVLVGGITRVFLAMYSSDPNRTSSKPHRPLEMYPHPTYSVDPKSNISLSHEAFPPQWSEATLRANSAQLPMYPNGDPHLGEIPAPQLVLLESPPMLTNPPWPRQPAELHPESWAYHPWTRSLNGSKTHASDAERPDLQGTSPEWRPPPFNGWKPPLAALRRASSSLPRIQFAFPSPDRHSGQTNNRGRDAMIAERQRMVRSAFIRSWQAYKQYAWGADEIRPITMQPNNNFNGWGATIVDALDTLLVLDLHEEYNLARRHVYDIDFHYIGGERSAYNSHDGRVPVFETAIRYLGGFLAAYDLTKDALMLDRAEELAQLILPAFDTLTGLPIGRMRFDQPTNHSNPIGRHKSVVLAEATSMLLEFTRLWQVTGNRTYFDRVQRVTDYIDRNLTAKSELGSLMTTQIFPEQQSLGGKYTFGGQADSYYEYLIKQHQLLGNRLPQYARMYSDAIDDAIQYLVKDVQVVPHAPSLAVFTETYGPKARYEPKLEHLSCFAGGMLALGSRLLPNRQLDLNVARRFTETCWWAYNTSFTGIGPEELSFFRPHDTDRYAMVDGPNNTKLRGDPKGNPQTGVRGGLPAYLNRPETIESIFYMYRITGDPVWQDRGWQMFASWITHGLVPTGISSIANVHRVPTIHTDSTESFTFAETFKYYYLLFSPPNLISLDDFVFTTEAHPFLAPKNKRWAQAGDIPKNLRTWVPPPGCDLTSIKYSGGECLLQGGLTNTQKHDLNERWLHRNDTPSDLVDLPEDVQQTMRDMLSAHRDRTVTDS</sequence>
<dbReference type="GO" id="GO:0004571">
    <property type="term" value="F:mannosyl-oligosaccharide 1,2-alpha-mannosidase activity"/>
    <property type="evidence" value="ECO:0007669"/>
    <property type="project" value="InterPro"/>
</dbReference>
<evidence type="ECO:0000256" key="11">
    <source>
        <dbReference type="SAM" id="Phobius"/>
    </source>
</evidence>
<dbReference type="GO" id="GO:0005783">
    <property type="term" value="C:endoplasmic reticulum"/>
    <property type="evidence" value="ECO:0007669"/>
    <property type="project" value="TreeGrafter"/>
</dbReference>
<feature type="region of interest" description="Disordered" evidence="10">
    <location>
        <begin position="343"/>
        <end position="371"/>
    </location>
</feature>
<comment type="cofactor">
    <cofactor evidence="1 7">
        <name>Ca(2+)</name>
        <dbReference type="ChEBI" id="CHEBI:29108"/>
    </cofactor>
</comment>
<feature type="active site" description="Proton donor" evidence="6">
    <location>
        <position position="756"/>
    </location>
</feature>
<dbReference type="SUPFAM" id="SSF48225">
    <property type="entry name" value="Seven-hairpin glycosidases"/>
    <property type="match status" value="1"/>
</dbReference>
<feature type="region of interest" description="Disordered" evidence="10">
    <location>
        <begin position="775"/>
        <end position="796"/>
    </location>
</feature>
<feature type="disulfide bond" evidence="8">
    <location>
        <begin position="712"/>
        <end position="742"/>
    </location>
</feature>
<evidence type="ECO:0000256" key="8">
    <source>
        <dbReference type="PIRSR" id="PIRSR601382-3"/>
    </source>
</evidence>
<proteinExistence type="inferred from homology"/>
<dbReference type="GO" id="GO:0005509">
    <property type="term" value="F:calcium ion binding"/>
    <property type="evidence" value="ECO:0007669"/>
    <property type="project" value="InterPro"/>
</dbReference>
<evidence type="ECO:0000256" key="5">
    <source>
        <dbReference type="ARBA" id="ARBA00023157"/>
    </source>
</evidence>
<dbReference type="Gene3D" id="1.10.150.450">
    <property type="match status" value="1"/>
</dbReference>
<dbReference type="Gene3D" id="3.40.50.1000">
    <property type="entry name" value="HAD superfamily/HAD-like"/>
    <property type="match status" value="1"/>
</dbReference>
<feature type="region of interest" description="Disordered" evidence="10">
    <location>
        <begin position="174"/>
        <end position="197"/>
    </location>
</feature>
<comment type="pathway">
    <text evidence="2">Protein modification; protein glycosylation.</text>
</comment>
<dbReference type="GO" id="GO:0016791">
    <property type="term" value="F:phosphatase activity"/>
    <property type="evidence" value="ECO:0007669"/>
    <property type="project" value="UniProtKB-ARBA"/>
</dbReference>
<gene>
    <name evidence="12" type="ORF">MPSI1_004053</name>
</gene>
<evidence type="ECO:0000256" key="3">
    <source>
        <dbReference type="ARBA" id="ARBA00007658"/>
    </source>
</evidence>
<evidence type="ECO:0000256" key="4">
    <source>
        <dbReference type="ARBA" id="ARBA00022801"/>
    </source>
</evidence>
<feature type="active site" evidence="6">
    <location>
        <position position="804"/>
    </location>
</feature>
<dbReference type="InterPro" id="IPR036412">
    <property type="entry name" value="HAD-like_sf"/>
</dbReference>
<dbReference type="AlphaFoldDB" id="A0AAF0FG38"/>
<dbReference type="InterPro" id="IPR001382">
    <property type="entry name" value="Glyco_hydro_47"/>
</dbReference>
<keyword evidence="7" id="KW-0479">Metal-binding</keyword>
<evidence type="ECO:0000256" key="10">
    <source>
        <dbReference type="SAM" id="MobiDB-lite"/>
    </source>
</evidence>
<dbReference type="Pfam" id="PF01532">
    <property type="entry name" value="Glyco_hydro_47"/>
    <property type="match status" value="1"/>
</dbReference>
<feature type="transmembrane region" description="Helical" evidence="11">
    <location>
        <begin position="213"/>
        <end position="234"/>
    </location>
</feature>
<dbReference type="PANTHER" id="PTHR11742">
    <property type="entry name" value="MANNOSYL-OLIGOSACCHARIDE ALPHA-1,2-MANNOSIDASE-RELATED"/>
    <property type="match status" value="1"/>
</dbReference>
<dbReference type="NCBIfam" id="TIGR01509">
    <property type="entry name" value="HAD-SF-IA-v3"/>
    <property type="match status" value="1"/>
</dbReference>
<feature type="active site" evidence="6">
    <location>
        <position position="642"/>
    </location>
</feature>
<keyword evidence="13" id="KW-1185">Reference proteome</keyword>
<dbReference type="SUPFAM" id="SSF56784">
    <property type="entry name" value="HAD-like"/>
    <property type="match status" value="1"/>
</dbReference>
<keyword evidence="11" id="KW-1133">Transmembrane helix</keyword>